<feature type="domain" description="Inosine/uridine-preferring nucleoside hydrolase" evidence="3">
    <location>
        <begin position="5"/>
        <end position="298"/>
    </location>
</feature>
<dbReference type="InterPro" id="IPR001910">
    <property type="entry name" value="Inosine/uridine_hydrolase_dom"/>
</dbReference>
<dbReference type="PANTHER" id="PTHR12304:SF4">
    <property type="entry name" value="URIDINE NUCLEOSIDASE"/>
    <property type="match status" value="1"/>
</dbReference>
<organism evidence="4 5">
    <name type="scientific">Stecheria intestinalis</name>
    <dbReference type="NCBI Taxonomy" id="2606630"/>
    <lineage>
        <taxon>Bacteria</taxon>
        <taxon>Bacillati</taxon>
        <taxon>Bacillota</taxon>
        <taxon>Erysipelotrichia</taxon>
        <taxon>Erysipelotrichales</taxon>
        <taxon>Erysipelotrichaceae</taxon>
        <taxon>Stecheria</taxon>
    </lineage>
</organism>
<evidence type="ECO:0000256" key="2">
    <source>
        <dbReference type="ARBA" id="ARBA00023295"/>
    </source>
</evidence>
<accession>A0A7X2NS42</accession>
<reference evidence="4 5" key="1">
    <citation type="submission" date="2019-08" db="EMBL/GenBank/DDBJ databases">
        <title>In-depth cultivation of the pig gut microbiome towards novel bacterial diversity and tailored functional studies.</title>
        <authorList>
            <person name="Wylensek D."/>
            <person name="Hitch T.C.A."/>
            <person name="Clavel T."/>
        </authorList>
    </citation>
    <scope>NUCLEOTIDE SEQUENCE [LARGE SCALE GENOMIC DNA]</scope>
    <source>
        <strain evidence="4 5">Oil+RF-744-GAM-WT-6</strain>
    </source>
</reference>
<protein>
    <submittedName>
        <fullName evidence="4">Nucleoside hydrolase</fullName>
    </submittedName>
</protein>
<dbReference type="SUPFAM" id="SSF53590">
    <property type="entry name" value="Nucleoside hydrolase"/>
    <property type="match status" value="1"/>
</dbReference>
<dbReference type="Proteomes" id="UP000461880">
    <property type="component" value="Unassembled WGS sequence"/>
</dbReference>
<comment type="caution">
    <text evidence="4">The sequence shown here is derived from an EMBL/GenBank/DDBJ whole genome shotgun (WGS) entry which is preliminary data.</text>
</comment>
<name>A0A7X2NS42_9FIRM</name>
<dbReference type="InterPro" id="IPR036452">
    <property type="entry name" value="Ribo_hydro-like"/>
</dbReference>
<evidence type="ECO:0000259" key="3">
    <source>
        <dbReference type="Pfam" id="PF01156"/>
    </source>
</evidence>
<dbReference type="PROSITE" id="PS01247">
    <property type="entry name" value="IUNH"/>
    <property type="match status" value="1"/>
</dbReference>
<dbReference type="Pfam" id="PF01156">
    <property type="entry name" value="IU_nuc_hydro"/>
    <property type="match status" value="1"/>
</dbReference>
<keyword evidence="2" id="KW-0326">Glycosidase</keyword>
<dbReference type="InterPro" id="IPR023186">
    <property type="entry name" value="IUNH"/>
</dbReference>
<dbReference type="PANTHER" id="PTHR12304">
    <property type="entry name" value="INOSINE-URIDINE PREFERRING NUCLEOSIDE HYDROLASE"/>
    <property type="match status" value="1"/>
</dbReference>
<dbReference type="Gene3D" id="3.90.245.10">
    <property type="entry name" value="Ribonucleoside hydrolase-like"/>
    <property type="match status" value="1"/>
</dbReference>
<dbReference type="InterPro" id="IPR015910">
    <property type="entry name" value="I/U_nuclsd_hydro_CS"/>
</dbReference>
<dbReference type="AlphaFoldDB" id="A0A7X2NS42"/>
<evidence type="ECO:0000313" key="4">
    <source>
        <dbReference type="EMBL" id="MSS58088.1"/>
    </source>
</evidence>
<dbReference type="GO" id="GO:0005829">
    <property type="term" value="C:cytosol"/>
    <property type="evidence" value="ECO:0007669"/>
    <property type="project" value="TreeGrafter"/>
</dbReference>
<keyword evidence="1 4" id="KW-0378">Hydrolase</keyword>
<sequence length="309" mass="33919">MSIPVWMDMDTGEDDAIAIMTAFQLPELQVVGMSAVAGNVELKHTFRNTRNVLSLIHREDVKVYPGAENPLRQKLTTAAYVHGETGLASAVLPESKAPSETEKAWDALYRTAKEYQGELNLILTGPETNAAIAFFKYPDLKQYLKRILIMGGAAVGGNSTPAAEFNIWADPEAAQAVFQSGVEIVMCGLDVTSRAGLSKEEVEELDHYPNASCHLFRSCTELARKLYSEHHNDTLLIHDACPVIYAAHPEYFTGTKAGVVIETRGTYTRGKTVTDLYTDSSYPLQQTIVVTDANRKAVADTIRTALEAY</sequence>
<evidence type="ECO:0000256" key="1">
    <source>
        <dbReference type="ARBA" id="ARBA00022801"/>
    </source>
</evidence>
<dbReference type="RefSeq" id="WP_154503565.1">
    <property type="nucleotide sequence ID" value="NZ_VUMN01000006.1"/>
</dbReference>
<keyword evidence="5" id="KW-1185">Reference proteome</keyword>
<dbReference type="GO" id="GO:0006152">
    <property type="term" value="P:purine nucleoside catabolic process"/>
    <property type="evidence" value="ECO:0007669"/>
    <property type="project" value="TreeGrafter"/>
</dbReference>
<evidence type="ECO:0000313" key="5">
    <source>
        <dbReference type="Proteomes" id="UP000461880"/>
    </source>
</evidence>
<dbReference type="GO" id="GO:0045437">
    <property type="term" value="F:uridine nucleosidase activity"/>
    <property type="evidence" value="ECO:0007669"/>
    <property type="project" value="UniProtKB-ARBA"/>
</dbReference>
<proteinExistence type="predicted"/>
<gene>
    <name evidence="4" type="ORF">FYJ51_04130</name>
</gene>
<dbReference type="EMBL" id="VUMN01000006">
    <property type="protein sequence ID" value="MSS58088.1"/>
    <property type="molecule type" value="Genomic_DNA"/>
</dbReference>
<dbReference type="GO" id="GO:0008477">
    <property type="term" value="F:purine nucleosidase activity"/>
    <property type="evidence" value="ECO:0007669"/>
    <property type="project" value="TreeGrafter"/>
</dbReference>